<dbReference type="Proteomes" id="UP000019849">
    <property type="component" value="Unassembled WGS sequence"/>
</dbReference>
<dbReference type="PROSITE" id="PS50928">
    <property type="entry name" value="ABC_TM1"/>
    <property type="match status" value="1"/>
</dbReference>
<dbReference type="GO" id="GO:0055085">
    <property type="term" value="P:transmembrane transport"/>
    <property type="evidence" value="ECO:0007669"/>
    <property type="project" value="InterPro"/>
</dbReference>
<protein>
    <submittedName>
        <fullName evidence="9">ABC transporter permease</fullName>
    </submittedName>
</protein>
<organism evidence="9 10">
    <name type="scientific">Aquamicrobium defluvii</name>
    <dbReference type="NCBI Taxonomy" id="69279"/>
    <lineage>
        <taxon>Bacteria</taxon>
        <taxon>Pseudomonadati</taxon>
        <taxon>Pseudomonadota</taxon>
        <taxon>Alphaproteobacteria</taxon>
        <taxon>Hyphomicrobiales</taxon>
        <taxon>Phyllobacteriaceae</taxon>
        <taxon>Aquamicrobium</taxon>
    </lineage>
</organism>
<dbReference type="GO" id="GO:0005886">
    <property type="term" value="C:plasma membrane"/>
    <property type="evidence" value="ECO:0007669"/>
    <property type="project" value="UniProtKB-SubCell"/>
</dbReference>
<keyword evidence="2 7" id="KW-0813">Transport</keyword>
<dbReference type="PANTHER" id="PTHR43163:SF3">
    <property type="entry name" value="PEPTIDE ABC TRANSPORTER PERMEASE PROTEIN"/>
    <property type="match status" value="1"/>
</dbReference>
<feature type="transmembrane region" description="Helical" evidence="7">
    <location>
        <begin position="100"/>
        <end position="122"/>
    </location>
</feature>
<comment type="caution">
    <text evidence="9">The sequence shown here is derived from an EMBL/GenBank/DDBJ whole genome shotgun (WGS) entry which is preliminary data.</text>
</comment>
<dbReference type="InterPro" id="IPR000515">
    <property type="entry name" value="MetI-like"/>
</dbReference>
<evidence type="ECO:0000256" key="1">
    <source>
        <dbReference type="ARBA" id="ARBA00004651"/>
    </source>
</evidence>
<dbReference type="CDD" id="cd06261">
    <property type="entry name" value="TM_PBP2"/>
    <property type="match status" value="1"/>
</dbReference>
<dbReference type="Gene3D" id="1.10.3720.10">
    <property type="entry name" value="MetI-like"/>
    <property type="match status" value="1"/>
</dbReference>
<dbReference type="InterPro" id="IPR045621">
    <property type="entry name" value="BPD_transp_1_N"/>
</dbReference>
<evidence type="ECO:0000256" key="7">
    <source>
        <dbReference type="RuleBase" id="RU363032"/>
    </source>
</evidence>
<proteinExistence type="inferred from homology"/>
<dbReference type="RefSeq" id="WP_035031700.1">
    <property type="nucleotide sequence ID" value="NZ_KK073905.1"/>
</dbReference>
<dbReference type="SUPFAM" id="SSF161098">
    <property type="entry name" value="MetI-like"/>
    <property type="match status" value="1"/>
</dbReference>
<feature type="transmembrane region" description="Helical" evidence="7">
    <location>
        <begin position="228"/>
        <end position="261"/>
    </location>
</feature>
<dbReference type="STRING" id="69279.BG36_15785"/>
<evidence type="ECO:0000256" key="6">
    <source>
        <dbReference type="ARBA" id="ARBA00023136"/>
    </source>
</evidence>
<evidence type="ECO:0000256" key="4">
    <source>
        <dbReference type="ARBA" id="ARBA00022692"/>
    </source>
</evidence>
<feature type="transmembrane region" description="Helical" evidence="7">
    <location>
        <begin position="134"/>
        <end position="161"/>
    </location>
</feature>
<dbReference type="Pfam" id="PF00528">
    <property type="entry name" value="BPD_transp_1"/>
    <property type="match status" value="1"/>
</dbReference>
<accession>A0A011U7Y7</accession>
<feature type="transmembrane region" description="Helical" evidence="7">
    <location>
        <begin position="281"/>
        <end position="306"/>
    </location>
</feature>
<evidence type="ECO:0000313" key="9">
    <source>
        <dbReference type="EMBL" id="EXL02226.1"/>
    </source>
</evidence>
<keyword evidence="4 7" id="KW-0812">Transmembrane</keyword>
<evidence type="ECO:0000256" key="3">
    <source>
        <dbReference type="ARBA" id="ARBA00022475"/>
    </source>
</evidence>
<dbReference type="AlphaFoldDB" id="A0A011U7Y7"/>
<feature type="domain" description="ABC transmembrane type-1" evidence="8">
    <location>
        <begin position="95"/>
        <end position="300"/>
    </location>
</feature>
<sequence>MLRYFAKRTGAAIATLLVLSLLIFAGSEMLPGDVAEVALGQSATPESLQALRLQLGLDRPAPERYLTWLSGAARGDWGLSVMTRVPVADLLTDRLANTTVLALTTAAIAVPLAVILGIFMAFNPGGRFDKAASSLVLAISATPEFLIATILVLLFAVYLRWFPAVSYFSGDASIGGIARTLALPVATLVLISLAQMSRMTRAALINAQDLPFIEMAQLKGLTRTRTIFVHAFVAVSGPIINVVALNLAYLISGIVVVETIFSYPGLARLMIDAVTARDLPVVQACAMLFCAAYVVLMMIADLLAMVSNPKLRSML</sequence>
<evidence type="ECO:0000259" key="8">
    <source>
        <dbReference type="PROSITE" id="PS50928"/>
    </source>
</evidence>
<reference evidence="9 10" key="1">
    <citation type="submission" date="2014-02" db="EMBL/GenBank/DDBJ databases">
        <title>Aquamicrobium defluvii Genome sequencing.</title>
        <authorList>
            <person name="Wang X."/>
        </authorList>
    </citation>
    <scope>NUCLEOTIDE SEQUENCE [LARGE SCALE GENOMIC DNA]</scope>
    <source>
        <strain evidence="9 10">W13Z1</strain>
    </source>
</reference>
<evidence type="ECO:0000313" key="10">
    <source>
        <dbReference type="Proteomes" id="UP000019849"/>
    </source>
</evidence>
<dbReference type="HOGENOM" id="CLU_036879_0_1_5"/>
<dbReference type="PANTHER" id="PTHR43163">
    <property type="entry name" value="DIPEPTIDE TRANSPORT SYSTEM PERMEASE PROTEIN DPPB-RELATED"/>
    <property type="match status" value="1"/>
</dbReference>
<feature type="transmembrane region" description="Helical" evidence="7">
    <location>
        <begin position="173"/>
        <end position="194"/>
    </location>
</feature>
<dbReference type="EMBL" id="JENY01000033">
    <property type="protein sequence ID" value="EXL02226.1"/>
    <property type="molecule type" value="Genomic_DNA"/>
</dbReference>
<keyword evidence="5 7" id="KW-1133">Transmembrane helix</keyword>
<evidence type="ECO:0000256" key="2">
    <source>
        <dbReference type="ARBA" id="ARBA00022448"/>
    </source>
</evidence>
<dbReference type="Pfam" id="PF19300">
    <property type="entry name" value="BPD_transp_1_N"/>
    <property type="match status" value="1"/>
</dbReference>
<dbReference type="InterPro" id="IPR035906">
    <property type="entry name" value="MetI-like_sf"/>
</dbReference>
<dbReference type="PATRIC" id="fig|69279.3.peg.4220"/>
<keyword evidence="3" id="KW-1003">Cell membrane</keyword>
<gene>
    <name evidence="9" type="ORF">BG36_15785</name>
</gene>
<comment type="similarity">
    <text evidence="7">Belongs to the binding-protein-dependent transport system permease family.</text>
</comment>
<evidence type="ECO:0000256" key="5">
    <source>
        <dbReference type="ARBA" id="ARBA00022989"/>
    </source>
</evidence>
<name>A0A011U7Y7_9HYPH</name>
<keyword evidence="6 7" id="KW-0472">Membrane</keyword>
<comment type="subcellular location">
    <subcellularLocation>
        <location evidence="1 7">Cell membrane</location>
        <topology evidence="1 7">Multi-pass membrane protein</topology>
    </subcellularLocation>
</comment>
<dbReference type="eggNOG" id="COG0601">
    <property type="taxonomic scope" value="Bacteria"/>
</dbReference>